<keyword evidence="3" id="KW-1185">Reference proteome</keyword>
<dbReference type="RefSeq" id="WP_085071366.1">
    <property type="nucleotide sequence ID" value="NZ_CP019706.1"/>
</dbReference>
<evidence type="ECO:0000256" key="1">
    <source>
        <dbReference type="SAM" id="MobiDB-lite"/>
    </source>
</evidence>
<name>A0A1W6B8A1_9GAMM</name>
<dbReference type="KEGG" id="palh:B1H58_15555"/>
<dbReference type="EMBL" id="CP019706">
    <property type="protein sequence ID" value="ARJ43310.1"/>
    <property type="molecule type" value="Genomic_DNA"/>
</dbReference>
<gene>
    <name evidence="2" type="ORF">B1H58_15555</name>
</gene>
<evidence type="ECO:0000313" key="2">
    <source>
        <dbReference type="EMBL" id="ARJ43310.1"/>
    </source>
</evidence>
<dbReference type="STRING" id="1891675.B1H58_15555"/>
<evidence type="ECO:0000313" key="3">
    <source>
        <dbReference type="Proteomes" id="UP000192900"/>
    </source>
</evidence>
<reference evidence="2 3" key="1">
    <citation type="submission" date="2017-02" db="EMBL/GenBank/DDBJ databases">
        <title>Complete genome sequence of the drought resistance-promoting endophyte Pantoea alhagi LTYR-11Z.</title>
        <authorList>
            <person name="Zhang L."/>
        </authorList>
    </citation>
    <scope>NUCLEOTIDE SEQUENCE [LARGE SCALE GENOMIC DNA]</scope>
    <source>
        <strain evidence="2 3">LTYR-11Z</strain>
    </source>
</reference>
<accession>A0A1W6B8A1</accession>
<sequence length="316" mass="34327">METFYRDYRLTVGIGNQAVIIEPPMSVSFKALESVDKKSLGKLSVSINGLKPSTRLQLVKSEDDKKYIPVRLEVGYNEKLRQVFQGSVKSGAVKREGPIHVVSLECEDGGHDYINAFTSRTVRGKERVVDAVLQDMPNTKKGAVTGQQQLIRPKVLVGSSSKILSDMLSPDEAFFIKDERINILKSNEVVSGNIPVVNARSGLLNTPQSTKASAQASGNQKKPAPTNNPVTDPGGDSKETVDSSTLVSQVKGQIVFETKLNPMLRIGGLCSLESVTNPALNGVYKIYQIETSGQYTGPAWTQKVVCQPAGEYKVIT</sequence>
<dbReference type="OrthoDB" id="2087522at2"/>
<dbReference type="Proteomes" id="UP000192900">
    <property type="component" value="Chromosome"/>
</dbReference>
<organism evidence="2 3">
    <name type="scientific">Pantoea alhagi</name>
    <dbReference type="NCBI Taxonomy" id="1891675"/>
    <lineage>
        <taxon>Bacteria</taxon>
        <taxon>Pseudomonadati</taxon>
        <taxon>Pseudomonadota</taxon>
        <taxon>Gammaproteobacteria</taxon>
        <taxon>Enterobacterales</taxon>
        <taxon>Erwiniaceae</taxon>
        <taxon>Pantoea</taxon>
    </lineage>
</organism>
<proteinExistence type="predicted"/>
<feature type="region of interest" description="Disordered" evidence="1">
    <location>
        <begin position="206"/>
        <end position="244"/>
    </location>
</feature>
<dbReference type="AlphaFoldDB" id="A0A1W6B8A1"/>
<feature type="compositionally biased region" description="Polar residues" evidence="1">
    <location>
        <begin position="206"/>
        <end position="230"/>
    </location>
</feature>
<protein>
    <submittedName>
        <fullName evidence="2">Uncharacterized protein</fullName>
    </submittedName>
</protein>